<dbReference type="OrthoDB" id="2086132at2"/>
<dbReference type="InterPro" id="IPR009711">
    <property type="entry name" value="UPF0473"/>
</dbReference>
<organism evidence="3 4">
    <name type="scientific">Agrilactobacillus composti DSM 18527 = JCM 14202</name>
    <dbReference type="NCBI Taxonomy" id="1423734"/>
    <lineage>
        <taxon>Bacteria</taxon>
        <taxon>Bacillati</taxon>
        <taxon>Bacillota</taxon>
        <taxon>Bacilli</taxon>
        <taxon>Lactobacillales</taxon>
        <taxon>Lactobacillaceae</taxon>
        <taxon>Agrilactobacillus</taxon>
    </lineage>
</organism>
<comment type="caution">
    <text evidence="3">The sequence shown here is derived from an EMBL/GenBank/DDBJ whole genome shotgun (WGS) entry which is preliminary data.</text>
</comment>
<dbReference type="STRING" id="1423734.FC83_GL000322"/>
<keyword evidence="4" id="KW-1185">Reference proteome</keyword>
<dbReference type="PANTHER" id="PTHR40066:SF1">
    <property type="entry name" value="UPF0473 PROTEIN CBO2561_CLC_2432"/>
    <property type="match status" value="1"/>
</dbReference>
<evidence type="ECO:0000256" key="2">
    <source>
        <dbReference type="HAMAP-Rule" id="MF_01448"/>
    </source>
</evidence>
<dbReference type="PATRIC" id="fig|1423734.3.peg.322"/>
<protein>
    <recommendedName>
        <fullName evidence="2">UPF0473 protein FC83_GL000322</fullName>
    </recommendedName>
</protein>
<dbReference type="HAMAP" id="MF_01448">
    <property type="entry name" value="UPF0473"/>
    <property type="match status" value="1"/>
</dbReference>
<evidence type="ECO:0000313" key="4">
    <source>
        <dbReference type="Proteomes" id="UP000051236"/>
    </source>
</evidence>
<name>X0PRS3_9LACO</name>
<dbReference type="Pfam" id="PF06949">
    <property type="entry name" value="DUF1292"/>
    <property type="match status" value="1"/>
</dbReference>
<evidence type="ECO:0000313" key="3">
    <source>
        <dbReference type="EMBL" id="KRM32457.1"/>
    </source>
</evidence>
<dbReference type="PANTHER" id="PTHR40066">
    <property type="entry name" value="UPF0473 PROTEIN CBO2561/CLC_2432"/>
    <property type="match status" value="1"/>
</dbReference>
<dbReference type="NCBIfam" id="NF010215">
    <property type="entry name" value="PRK13678.1-2"/>
    <property type="match status" value="1"/>
</dbReference>
<comment type="similarity">
    <text evidence="1 2">Belongs to the UPF0473 family.</text>
</comment>
<dbReference type="EMBL" id="AZGA01000070">
    <property type="protein sequence ID" value="KRM32457.1"/>
    <property type="molecule type" value="Genomic_DNA"/>
</dbReference>
<proteinExistence type="inferred from homology"/>
<dbReference type="RefSeq" id="WP_035452709.1">
    <property type="nucleotide sequence ID" value="NZ_AZGA01000070.1"/>
</dbReference>
<sequence>MSEHKDNQQNSKDMNDRYVTLVDDQGNEELYQVLFTFDSEDYGKSYVLLYPASAKEDEEVEIQAFSFKPDENGDVAEGDLYPIEDDDEWNMVEEVLNTFINDDGTDY</sequence>
<evidence type="ECO:0000256" key="1">
    <source>
        <dbReference type="ARBA" id="ARBA00008439"/>
    </source>
</evidence>
<dbReference type="NCBIfam" id="NF010217">
    <property type="entry name" value="PRK13678.1-4"/>
    <property type="match status" value="1"/>
</dbReference>
<dbReference type="eggNOG" id="COG3906">
    <property type="taxonomic scope" value="Bacteria"/>
</dbReference>
<gene>
    <name evidence="3" type="ORF">FC83_GL000322</name>
</gene>
<reference evidence="3 4" key="1">
    <citation type="journal article" date="2015" name="Genome Announc.">
        <title>Expanding the biotechnology potential of lactobacilli through comparative genomics of 213 strains and associated genera.</title>
        <authorList>
            <person name="Sun Z."/>
            <person name="Harris H.M."/>
            <person name="McCann A."/>
            <person name="Guo C."/>
            <person name="Argimon S."/>
            <person name="Zhang W."/>
            <person name="Yang X."/>
            <person name="Jeffery I.B."/>
            <person name="Cooney J.C."/>
            <person name="Kagawa T.F."/>
            <person name="Liu W."/>
            <person name="Song Y."/>
            <person name="Salvetti E."/>
            <person name="Wrobel A."/>
            <person name="Rasinkangas P."/>
            <person name="Parkhill J."/>
            <person name="Rea M.C."/>
            <person name="O'Sullivan O."/>
            <person name="Ritari J."/>
            <person name="Douillard F.P."/>
            <person name="Paul Ross R."/>
            <person name="Yang R."/>
            <person name="Briner A.E."/>
            <person name="Felis G.E."/>
            <person name="de Vos W.M."/>
            <person name="Barrangou R."/>
            <person name="Klaenhammer T.R."/>
            <person name="Caufield P.W."/>
            <person name="Cui Y."/>
            <person name="Zhang H."/>
            <person name="O'Toole P.W."/>
        </authorList>
    </citation>
    <scope>NUCLEOTIDE SEQUENCE [LARGE SCALE GENOMIC DNA]</scope>
    <source>
        <strain evidence="3 4">DSM 18527</strain>
    </source>
</reference>
<dbReference type="AlphaFoldDB" id="X0PRS3"/>
<dbReference type="Proteomes" id="UP000051236">
    <property type="component" value="Unassembled WGS sequence"/>
</dbReference>
<accession>X0PRS3</accession>